<sequence length="97" mass="11201">MWSIKRVKRLFDLLDGGKRAMWNKMEKERKMGGGGAIREERRANFAVNLKVRGAALGADFEGWKMKFWLLILKAERQEVVVGGEREREEEIVDGSCM</sequence>
<dbReference type="EMBL" id="CM001881">
    <property type="protein sequence ID" value="EOY21584.1"/>
    <property type="molecule type" value="Genomic_DNA"/>
</dbReference>
<dbReference type="HOGENOM" id="CLU_2350894_0_0_1"/>
<dbReference type="Proteomes" id="UP000026915">
    <property type="component" value="Chromosome 3"/>
</dbReference>
<evidence type="ECO:0000313" key="2">
    <source>
        <dbReference type="Proteomes" id="UP000026915"/>
    </source>
</evidence>
<dbReference type="InParanoid" id="A0A061G3I7"/>
<dbReference type="Gramene" id="EOY21584">
    <property type="protein sequence ID" value="EOY21584"/>
    <property type="gene ID" value="TCM_013441"/>
</dbReference>
<dbReference type="AlphaFoldDB" id="A0A061G3I7"/>
<accession>A0A061G3I7</accession>
<protein>
    <submittedName>
        <fullName evidence="1">Uncharacterized protein</fullName>
    </submittedName>
</protein>
<reference evidence="1 2" key="1">
    <citation type="journal article" date="2013" name="Genome Biol.">
        <title>The genome sequence of the most widely cultivated cacao type and its use to identify candidate genes regulating pod color.</title>
        <authorList>
            <person name="Motamayor J.C."/>
            <person name="Mockaitis K."/>
            <person name="Schmutz J."/>
            <person name="Haiminen N."/>
            <person name="Iii D.L."/>
            <person name="Cornejo O."/>
            <person name="Findley S.D."/>
            <person name="Zheng P."/>
            <person name="Utro F."/>
            <person name="Royaert S."/>
            <person name="Saski C."/>
            <person name="Jenkins J."/>
            <person name="Podicheti R."/>
            <person name="Zhao M."/>
            <person name="Scheffler B.E."/>
            <person name="Stack J.C."/>
            <person name="Feltus F.A."/>
            <person name="Mustiga G.M."/>
            <person name="Amores F."/>
            <person name="Phillips W."/>
            <person name="Marelli J.P."/>
            <person name="May G.D."/>
            <person name="Shapiro H."/>
            <person name="Ma J."/>
            <person name="Bustamante C.D."/>
            <person name="Schnell R.J."/>
            <person name="Main D."/>
            <person name="Gilbert D."/>
            <person name="Parida L."/>
            <person name="Kuhn D.N."/>
        </authorList>
    </citation>
    <scope>NUCLEOTIDE SEQUENCE [LARGE SCALE GENOMIC DNA]</scope>
    <source>
        <strain evidence="2">cv. Matina 1-6</strain>
    </source>
</reference>
<evidence type="ECO:0000313" key="1">
    <source>
        <dbReference type="EMBL" id="EOY21584.1"/>
    </source>
</evidence>
<keyword evidence="2" id="KW-1185">Reference proteome</keyword>
<proteinExistence type="predicted"/>
<gene>
    <name evidence="1" type="ORF">TCM_013441</name>
</gene>
<organism evidence="1 2">
    <name type="scientific">Theobroma cacao</name>
    <name type="common">Cacao</name>
    <name type="synonym">Cocoa</name>
    <dbReference type="NCBI Taxonomy" id="3641"/>
    <lineage>
        <taxon>Eukaryota</taxon>
        <taxon>Viridiplantae</taxon>
        <taxon>Streptophyta</taxon>
        <taxon>Embryophyta</taxon>
        <taxon>Tracheophyta</taxon>
        <taxon>Spermatophyta</taxon>
        <taxon>Magnoliopsida</taxon>
        <taxon>eudicotyledons</taxon>
        <taxon>Gunneridae</taxon>
        <taxon>Pentapetalae</taxon>
        <taxon>rosids</taxon>
        <taxon>malvids</taxon>
        <taxon>Malvales</taxon>
        <taxon>Malvaceae</taxon>
        <taxon>Byttnerioideae</taxon>
        <taxon>Theobroma</taxon>
    </lineage>
</organism>
<name>A0A061G3I7_THECC</name>